<organism evidence="1">
    <name type="scientific">marine sediment metagenome</name>
    <dbReference type="NCBI Taxonomy" id="412755"/>
    <lineage>
        <taxon>unclassified sequences</taxon>
        <taxon>metagenomes</taxon>
        <taxon>ecological metagenomes</taxon>
    </lineage>
</organism>
<gene>
    <name evidence="1" type="ORF">LCGC14_2082130</name>
</gene>
<dbReference type="EMBL" id="LAZR01025186">
    <property type="protein sequence ID" value="KKL72717.1"/>
    <property type="molecule type" value="Genomic_DNA"/>
</dbReference>
<proteinExistence type="predicted"/>
<sequence length="220" mass="24185">MAQGAVRTTEADAFIPEIWSLEVVEEYYKNFIFGGLLDRSFEELQKAGFGDKINVPDISALGNFGTITQGSAVPEYTQNVEGTTTITVGTYEGLRLRWPSIVEIQAMPSIRQNYTREMGLEAAKAIDTTCATLVASISQNVGTLNVDLTDDNILRAEQYIMEANAPASEWFLVVGPAQLQSFRKVDKYQNSLYKSAAATIPADRVVGYVGPLYNTSVYQT</sequence>
<accession>A0A0F9HCA8</accession>
<dbReference type="Pfam" id="PF25209">
    <property type="entry name" value="Phage_capsid_4"/>
    <property type="match status" value="1"/>
</dbReference>
<feature type="non-terminal residue" evidence="1">
    <location>
        <position position="220"/>
    </location>
</feature>
<dbReference type="AlphaFoldDB" id="A0A0F9HCA8"/>
<evidence type="ECO:0008006" key="2">
    <source>
        <dbReference type="Google" id="ProtNLM"/>
    </source>
</evidence>
<reference evidence="1" key="1">
    <citation type="journal article" date="2015" name="Nature">
        <title>Complex archaea that bridge the gap between prokaryotes and eukaryotes.</title>
        <authorList>
            <person name="Spang A."/>
            <person name="Saw J.H."/>
            <person name="Jorgensen S.L."/>
            <person name="Zaremba-Niedzwiedzka K."/>
            <person name="Martijn J."/>
            <person name="Lind A.E."/>
            <person name="van Eijk R."/>
            <person name="Schleper C."/>
            <person name="Guy L."/>
            <person name="Ettema T.J."/>
        </authorList>
    </citation>
    <scope>NUCLEOTIDE SEQUENCE</scope>
</reference>
<name>A0A0F9HCA8_9ZZZZ</name>
<protein>
    <recommendedName>
        <fullName evidence="2">Capsid protein</fullName>
    </recommendedName>
</protein>
<comment type="caution">
    <text evidence="1">The sequence shown here is derived from an EMBL/GenBank/DDBJ whole genome shotgun (WGS) entry which is preliminary data.</text>
</comment>
<evidence type="ECO:0000313" key="1">
    <source>
        <dbReference type="EMBL" id="KKL72717.1"/>
    </source>
</evidence>